<evidence type="ECO:0000256" key="4">
    <source>
        <dbReference type="ARBA" id="ARBA00022525"/>
    </source>
</evidence>
<proteinExistence type="inferred from homology"/>
<evidence type="ECO:0000256" key="2">
    <source>
        <dbReference type="ARBA" id="ARBA00008834"/>
    </source>
</evidence>
<dbReference type="Proteomes" id="UP001190926">
    <property type="component" value="Unassembled WGS sequence"/>
</dbReference>
<evidence type="ECO:0000256" key="5">
    <source>
        <dbReference type="ARBA" id="ARBA00022801"/>
    </source>
</evidence>
<gene>
    <name evidence="9" type="ORF">C2S53_010484</name>
</gene>
<dbReference type="GO" id="GO:0005975">
    <property type="term" value="P:carbohydrate metabolic process"/>
    <property type="evidence" value="ECO:0007669"/>
    <property type="project" value="InterPro"/>
</dbReference>
<name>A0AAD4JBK5_PERFH</name>
<dbReference type="InterPro" id="IPR000743">
    <property type="entry name" value="Glyco_hydro_28"/>
</dbReference>
<evidence type="ECO:0000256" key="6">
    <source>
        <dbReference type="ARBA" id="ARBA00023295"/>
    </source>
</evidence>
<comment type="subcellular location">
    <subcellularLocation>
        <location evidence="1">Secreted</location>
        <location evidence="1">Cell wall</location>
    </subcellularLocation>
</comment>
<reference evidence="9 10" key="1">
    <citation type="journal article" date="2021" name="Nat. Commun.">
        <title>Incipient diploidization of the medicinal plant Perilla within 10,000 years.</title>
        <authorList>
            <person name="Zhang Y."/>
            <person name="Shen Q."/>
            <person name="Leng L."/>
            <person name="Zhang D."/>
            <person name="Chen S."/>
            <person name="Shi Y."/>
            <person name="Ning Z."/>
            <person name="Chen S."/>
        </authorList>
    </citation>
    <scope>NUCLEOTIDE SEQUENCE [LARGE SCALE GENOMIC DNA]</scope>
    <source>
        <strain evidence="10">cv. PC099</strain>
    </source>
</reference>
<dbReference type="AlphaFoldDB" id="A0AAD4JBK5"/>
<dbReference type="EMBL" id="SDAM02000100">
    <property type="protein sequence ID" value="KAH6830163.1"/>
    <property type="molecule type" value="Genomic_DNA"/>
</dbReference>
<accession>A0AAD4JBK5</accession>
<dbReference type="SUPFAM" id="SSF51126">
    <property type="entry name" value="Pectin lyase-like"/>
    <property type="match status" value="1"/>
</dbReference>
<dbReference type="PANTHER" id="PTHR31375">
    <property type="match status" value="1"/>
</dbReference>
<evidence type="ECO:0000256" key="3">
    <source>
        <dbReference type="ARBA" id="ARBA00022512"/>
    </source>
</evidence>
<dbReference type="GO" id="GO:0016829">
    <property type="term" value="F:lyase activity"/>
    <property type="evidence" value="ECO:0007669"/>
    <property type="project" value="UniProtKB-KW"/>
</dbReference>
<keyword evidence="10" id="KW-1185">Reference proteome</keyword>
<evidence type="ECO:0000256" key="8">
    <source>
        <dbReference type="RuleBase" id="RU361169"/>
    </source>
</evidence>
<keyword evidence="4" id="KW-0964">Secreted</keyword>
<dbReference type="GO" id="GO:0004650">
    <property type="term" value="F:polygalacturonase activity"/>
    <property type="evidence" value="ECO:0007669"/>
    <property type="project" value="InterPro"/>
</dbReference>
<dbReference type="GO" id="GO:0071555">
    <property type="term" value="P:cell wall organization"/>
    <property type="evidence" value="ECO:0007669"/>
    <property type="project" value="UniProtKB-KW"/>
</dbReference>
<evidence type="ECO:0000256" key="7">
    <source>
        <dbReference type="ARBA" id="ARBA00023316"/>
    </source>
</evidence>
<dbReference type="InterPro" id="IPR012334">
    <property type="entry name" value="Pectin_lyas_fold"/>
</dbReference>
<keyword evidence="7" id="KW-0961">Cell wall biogenesis/degradation</keyword>
<organism evidence="9 10">
    <name type="scientific">Perilla frutescens var. hirtella</name>
    <name type="common">Perilla citriodora</name>
    <name type="synonym">Perilla setoyensis</name>
    <dbReference type="NCBI Taxonomy" id="608512"/>
    <lineage>
        <taxon>Eukaryota</taxon>
        <taxon>Viridiplantae</taxon>
        <taxon>Streptophyta</taxon>
        <taxon>Embryophyta</taxon>
        <taxon>Tracheophyta</taxon>
        <taxon>Spermatophyta</taxon>
        <taxon>Magnoliopsida</taxon>
        <taxon>eudicotyledons</taxon>
        <taxon>Gunneridae</taxon>
        <taxon>Pentapetalae</taxon>
        <taxon>asterids</taxon>
        <taxon>lamiids</taxon>
        <taxon>Lamiales</taxon>
        <taxon>Lamiaceae</taxon>
        <taxon>Nepetoideae</taxon>
        <taxon>Elsholtzieae</taxon>
        <taxon>Perilla</taxon>
    </lineage>
</organism>
<keyword evidence="6 8" id="KW-0326">Glycosidase</keyword>
<comment type="caution">
    <text evidence="9">The sequence shown here is derived from an EMBL/GenBank/DDBJ whole genome shotgun (WGS) entry which is preliminary data.</text>
</comment>
<comment type="similarity">
    <text evidence="2 8">Belongs to the glycosyl hydrolase 28 family.</text>
</comment>
<evidence type="ECO:0000313" key="9">
    <source>
        <dbReference type="EMBL" id="KAH6830163.1"/>
    </source>
</evidence>
<dbReference type="InterPro" id="IPR011050">
    <property type="entry name" value="Pectin_lyase_fold/virulence"/>
</dbReference>
<dbReference type="Pfam" id="PF00295">
    <property type="entry name" value="Glyco_hydro_28"/>
    <property type="match status" value="1"/>
</dbReference>
<keyword evidence="5 8" id="KW-0378">Hydrolase</keyword>
<sequence length="231" mass="25168">MRLSFCNKLQISGLKHKDIQRNHISIDACDNSQISNLHIIAAATSPNTDGIDIGRSSNLHIEDCVMEIGDDCIAINEGTSSLYISRITCGPGHGIRKSIISFAKNRLLNFSNHKCYSKFNPLGCESAGLSHDVEWSKGPLSGLNCRGEVCLGCGGSWQFESFCVSSRRIEMSLLKSRRRVWMTVGAGLSSESERVGGCQIRGRGSGFRAGVVGLSHSKCSCKSFSWSSCRR</sequence>
<dbReference type="Gene3D" id="2.160.20.10">
    <property type="entry name" value="Single-stranded right-handed beta-helix, Pectin lyase-like"/>
    <property type="match status" value="1"/>
</dbReference>
<evidence type="ECO:0000313" key="10">
    <source>
        <dbReference type="Proteomes" id="UP001190926"/>
    </source>
</evidence>
<keyword evidence="3" id="KW-0134">Cell wall</keyword>
<evidence type="ECO:0000256" key="1">
    <source>
        <dbReference type="ARBA" id="ARBA00004191"/>
    </source>
</evidence>
<protein>
    <submittedName>
        <fullName evidence="9">Pectin lyase-like superfamily protein</fullName>
    </submittedName>
</protein>